<accession>A0A0G1BCZ7</accession>
<dbReference type="EMBL" id="LCCZ01000009">
    <property type="protein sequence ID" value="KKS44231.1"/>
    <property type="molecule type" value="Genomic_DNA"/>
</dbReference>
<evidence type="ECO:0000313" key="1">
    <source>
        <dbReference type="EMBL" id="KKS44231.1"/>
    </source>
</evidence>
<dbReference type="Gene3D" id="2.60.120.1140">
    <property type="entry name" value="Protein of unknown function DUF192"/>
    <property type="match status" value="1"/>
</dbReference>
<dbReference type="Pfam" id="PF02643">
    <property type="entry name" value="DUF192"/>
    <property type="match status" value="1"/>
</dbReference>
<dbReference type="AlphaFoldDB" id="A0A0G1BCZ7"/>
<sequence>MKKESYKKFFLFLSIAVILSFMISTGLSQKDTKLYQGQSEKTISISIGHKQIKVLVADTPELRAKGLGGRESISPSEAMLFVFETPARYDIWMKDMKFPIDIFWLDQSRRVIFVKEGALPASYPEVFIPDSLAKYVLETSTGFARKNNLKVGSEISFSASD</sequence>
<comment type="caution">
    <text evidence="1">The sequence shown here is derived from an EMBL/GenBank/DDBJ whole genome shotgun (WGS) entry which is preliminary data.</text>
</comment>
<dbReference type="InterPro" id="IPR003795">
    <property type="entry name" value="DUF192"/>
</dbReference>
<reference evidence="1 2" key="1">
    <citation type="journal article" date="2015" name="Nature">
        <title>rRNA introns, odd ribosomes, and small enigmatic genomes across a large radiation of phyla.</title>
        <authorList>
            <person name="Brown C.T."/>
            <person name="Hug L.A."/>
            <person name="Thomas B.C."/>
            <person name="Sharon I."/>
            <person name="Castelle C.J."/>
            <person name="Singh A."/>
            <person name="Wilkins M.J."/>
            <person name="Williams K.H."/>
            <person name="Banfield J.F."/>
        </authorList>
    </citation>
    <scope>NUCLEOTIDE SEQUENCE [LARGE SCALE GENOMIC DNA]</scope>
</reference>
<dbReference type="PANTHER" id="PTHR37953">
    <property type="entry name" value="UPF0127 PROTEIN MJ1496"/>
    <property type="match status" value="1"/>
</dbReference>
<dbReference type="Proteomes" id="UP000034875">
    <property type="component" value="Unassembled WGS sequence"/>
</dbReference>
<protein>
    <recommendedName>
        <fullName evidence="3">DUF192 domain-containing protein</fullName>
    </recommendedName>
</protein>
<dbReference type="InterPro" id="IPR038695">
    <property type="entry name" value="Saro_0823-like_sf"/>
</dbReference>
<dbReference type="PANTHER" id="PTHR37953:SF1">
    <property type="entry name" value="UPF0127 PROTEIN MJ1496"/>
    <property type="match status" value="1"/>
</dbReference>
<organism evidence="1 2">
    <name type="scientific">candidate division CPR1 bacterium GW2011_GWA2_42_17</name>
    <dbReference type="NCBI Taxonomy" id="1618341"/>
    <lineage>
        <taxon>Bacteria</taxon>
        <taxon>candidate division CPR1</taxon>
    </lineage>
</organism>
<name>A0A0G1BCZ7_9BACT</name>
<evidence type="ECO:0000313" key="2">
    <source>
        <dbReference type="Proteomes" id="UP000034875"/>
    </source>
</evidence>
<gene>
    <name evidence="1" type="ORF">UV05_C0009G0010</name>
</gene>
<evidence type="ECO:0008006" key="3">
    <source>
        <dbReference type="Google" id="ProtNLM"/>
    </source>
</evidence>
<proteinExistence type="predicted"/>